<dbReference type="Proteomes" id="UP000318065">
    <property type="component" value="Chromosome"/>
</dbReference>
<sequence>MPGAGTKRMGLLEEIQRLAVSDEPDREVLQRVVEFLHGSHPRWHWTGIYLLKGDELVLGPCSAPASHARIRVGEGVCGTAVAEGENQLVEDVREVENYLACSLSTRSEIVVLIRHAGRIVGQFDVDSDEVGAFGEEDERLLEEVSRIVAPRVAALAGKPG</sequence>
<proteinExistence type="predicted"/>
<evidence type="ECO:0000259" key="1">
    <source>
        <dbReference type="Pfam" id="PF13185"/>
    </source>
</evidence>
<accession>A0A510HHW9</accession>
<dbReference type="Gene3D" id="3.30.450.40">
    <property type="match status" value="1"/>
</dbReference>
<dbReference type="InterPro" id="IPR003018">
    <property type="entry name" value="GAF"/>
</dbReference>
<name>A0A510HHW9_9ACTN</name>
<dbReference type="RefSeq" id="WP_143527529.1">
    <property type="nucleotide sequence ID" value="NZ_AP019791.1"/>
</dbReference>
<reference evidence="2" key="1">
    <citation type="journal article" date="2019" name="Microbiol. Resour. Announc.">
        <title>Complete Genome Sequence of Rubrobacter xylanophilus Strain AA3-22, Isolated from Arima Onsen in Japan.</title>
        <authorList>
            <person name="Tomariguchi N."/>
            <person name="Miyazaki K."/>
        </authorList>
    </citation>
    <scope>NUCLEOTIDE SEQUENCE [LARGE SCALE GENOMIC DNA]</scope>
    <source>
        <strain evidence="2">AA3-22</strain>
    </source>
</reference>
<organism evidence="2 3">
    <name type="scientific">Rubrobacter xylanophilus</name>
    <dbReference type="NCBI Taxonomy" id="49319"/>
    <lineage>
        <taxon>Bacteria</taxon>
        <taxon>Bacillati</taxon>
        <taxon>Actinomycetota</taxon>
        <taxon>Rubrobacteria</taxon>
        <taxon>Rubrobacterales</taxon>
        <taxon>Rubrobacteraceae</taxon>
        <taxon>Rubrobacter</taxon>
    </lineage>
</organism>
<gene>
    <name evidence="2" type="ORF">RxyAA322_13880</name>
</gene>
<evidence type="ECO:0000313" key="2">
    <source>
        <dbReference type="EMBL" id="BBL79534.1"/>
    </source>
</evidence>
<dbReference type="InterPro" id="IPR029016">
    <property type="entry name" value="GAF-like_dom_sf"/>
</dbReference>
<dbReference type="EMBL" id="AP019791">
    <property type="protein sequence ID" value="BBL79534.1"/>
    <property type="molecule type" value="Genomic_DNA"/>
</dbReference>
<protein>
    <recommendedName>
        <fullName evidence="1">GAF domain-containing protein</fullName>
    </recommendedName>
</protein>
<dbReference type="Pfam" id="PF13185">
    <property type="entry name" value="GAF_2"/>
    <property type="match status" value="1"/>
</dbReference>
<dbReference type="AlphaFoldDB" id="A0A510HHW9"/>
<dbReference type="SUPFAM" id="SSF55781">
    <property type="entry name" value="GAF domain-like"/>
    <property type="match status" value="1"/>
</dbReference>
<feature type="domain" description="GAF" evidence="1">
    <location>
        <begin position="27"/>
        <end position="149"/>
    </location>
</feature>
<keyword evidence="3" id="KW-1185">Reference proteome</keyword>
<evidence type="ECO:0000313" key="3">
    <source>
        <dbReference type="Proteomes" id="UP000318065"/>
    </source>
</evidence>
<dbReference type="OrthoDB" id="9796252at2"/>